<name>H6CBS8_EXODN</name>
<dbReference type="InterPro" id="IPR002220">
    <property type="entry name" value="DapA-like"/>
</dbReference>
<dbReference type="EMBL" id="JH226137">
    <property type="protein sequence ID" value="EHY61225.1"/>
    <property type="molecule type" value="Genomic_DNA"/>
</dbReference>
<dbReference type="AlphaFoldDB" id="H6CBS8"/>
<gene>
    <name evidence="1" type="ORF">HMPREF1120_09161</name>
</gene>
<dbReference type="PANTHER" id="PTHR42849:SF1">
    <property type="entry name" value="N-ACETYLNEURAMINATE LYASE"/>
    <property type="match status" value="1"/>
</dbReference>
<dbReference type="GO" id="GO:0019262">
    <property type="term" value="P:N-acetylneuraminate catabolic process"/>
    <property type="evidence" value="ECO:0007669"/>
    <property type="project" value="TreeGrafter"/>
</dbReference>
<dbReference type="PANTHER" id="PTHR42849">
    <property type="entry name" value="N-ACETYLNEURAMINATE LYASE"/>
    <property type="match status" value="1"/>
</dbReference>
<evidence type="ECO:0000313" key="1">
    <source>
        <dbReference type="EMBL" id="EHY61225.1"/>
    </source>
</evidence>
<dbReference type="InterPro" id="IPR013785">
    <property type="entry name" value="Aldolase_TIM"/>
</dbReference>
<dbReference type="RefSeq" id="XP_009161686.1">
    <property type="nucleotide sequence ID" value="XM_009163438.1"/>
</dbReference>
<dbReference type="InParanoid" id="H6CBS8"/>
<proteinExistence type="predicted"/>
<protein>
    <submittedName>
        <fullName evidence="1">Dihydrodipicolinate synthetase</fullName>
    </submittedName>
</protein>
<organism evidence="1 2">
    <name type="scientific">Exophiala dermatitidis (strain ATCC 34100 / CBS 525.76 / NIH/UT8656)</name>
    <name type="common">Black yeast</name>
    <name type="synonym">Wangiella dermatitidis</name>
    <dbReference type="NCBI Taxonomy" id="858893"/>
    <lineage>
        <taxon>Eukaryota</taxon>
        <taxon>Fungi</taxon>
        <taxon>Dikarya</taxon>
        <taxon>Ascomycota</taxon>
        <taxon>Pezizomycotina</taxon>
        <taxon>Eurotiomycetes</taxon>
        <taxon>Chaetothyriomycetidae</taxon>
        <taxon>Chaetothyriales</taxon>
        <taxon>Herpotrichiellaceae</taxon>
        <taxon>Exophiala</taxon>
    </lineage>
</organism>
<dbReference type="HOGENOM" id="CLU_2003929_0_0_1"/>
<dbReference type="Gene3D" id="3.20.20.70">
    <property type="entry name" value="Aldolase class I"/>
    <property type="match status" value="1"/>
</dbReference>
<dbReference type="STRING" id="858893.H6CBS8"/>
<accession>H6CBS8</accession>
<dbReference type="VEuPathDB" id="FungiDB:HMPREF1120_09161"/>
<dbReference type="Pfam" id="PF00701">
    <property type="entry name" value="DHDPS"/>
    <property type="match status" value="1"/>
</dbReference>
<dbReference type="eggNOG" id="ENOG502QQA3">
    <property type="taxonomic scope" value="Eukaryota"/>
</dbReference>
<dbReference type="GO" id="GO:0008747">
    <property type="term" value="F:N-acetylneuraminate lyase activity"/>
    <property type="evidence" value="ECO:0007669"/>
    <property type="project" value="TreeGrafter"/>
</dbReference>
<sequence length="124" mass="12965">MTIAERKQLIELCVQNAAGRGPVVAGTGATSTQDAIELAEHAAKAGAAALMVVPPIYDPVNYEQCKELIGLKLTPPQIASLSSVGVKYLKDSSGDVVPFTELVFSLHDQITALNGADKLTSMAL</sequence>
<evidence type="ECO:0000313" key="2">
    <source>
        <dbReference type="Proteomes" id="UP000007304"/>
    </source>
</evidence>
<dbReference type="GO" id="GO:0005829">
    <property type="term" value="C:cytosol"/>
    <property type="evidence" value="ECO:0007669"/>
    <property type="project" value="TreeGrafter"/>
</dbReference>
<dbReference type="CDD" id="cd00408">
    <property type="entry name" value="DHDPS-like"/>
    <property type="match status" value="1"/>
</dbReference>
<keyword evidence="2" id="KW-1185">Reference proteome</keyword>
<dbReference type="GeneID" id="20313800"/>
<dbReference type="SUPFAM" id="SSF51569">
    <property type="entry name" value="Aldolase"/>
    <property type="match status" value="1"/>
</dbReference>
<dbReference type="Proteomes" id="UP000007304">
    <property type="component" value="Unassembled WGS sequence"/>
</dbReference>
<reference evidence="1" key="1">
    <citation type="submission" date="2011-07" db="EMBL/GenBank/DDBJ databases">
        <title>The Genome Sequence of Exophiala (Wangiella) dermatitidis NIH/UT8656.</title>
        <authorList>
            <consortium name="The Broad Institute Genome Sequencing Platform"/>
            <person name="Cuomo C."/>
            <person name="Wang Z."/>
            <person name="Hunicke-Smith S."/>
            <person name="Szanislo P.J."/>
            <person name="Earl A."/>
            <person name="Young S.K."/>
            <person name="Zeng Q."/>
            <person name="Gargeya S."/>
            <person name="Fitzgerald M."/>
            <person name="Haas B."/>
            <person name="Abouelleil A."/>
            <person name="Alvarado L."/>
            <person name="Arachchi H.M."/>
            <person name="Berlin A."/>
            <person name="Brown A."/>
            <person name="Chapman S.B."/>
            <person name="Chen Z."/>
            <person name="Dunbar C."/>
            <person name="Freedman E."/>
            <person name="Gearin G."/>
            <person name="Gellesch M."/>
            <person name="Goldberg J."/>
            <person name="Griggs A."/>
            <person name="Gujja S."/>
            <person name="Heiman D."/>
            <person name="Howarth C."/>
            <person name="Larson L."/>
            <person name="Lui A."/>
            <person name="MacDonald P.J.P."/>
            <person name="Montmayeur A."/>
            <person name="Murphy C."/>
            <person name="Neiman D."/>
            <person name="Pearson M."/>
            <person name="Priest M."/>
            <person name="Roberts A."/>
            <person name="Saif S."/>
            <person name="Shea T."/>
            <person name="Shenoy N."/>
            <person name="Sisk P."/>
            <person name="Stolte C."/>
            <person name="Sykes S."/>
            <person name="Wortman J."/>
            <person name="Nusbaum C."/>
            <person name="Birren B."/>
        </authorList>
    </citation>
    <scope>NUCLEOTIDE SEQUENCE</scope>
    <source>
        <strain evidence="1">NIH/UT8656</strain>
    </source>
</reference>